<dbReference type="AlphaFoldDB" id="A0A2I2FHY7"/>
<dbReference type="GeneID" id="36527411"/>
<feature type="transmembrane region" description="Helical" evidence="1">
    <location>
        <begin position="20"/>
        <end position="43"/>
    </location>
</feature>
<dbReference type="EMBL" id="KZ559125">
    <property type="protein sequence ID" value="PLB40232.1"/>
    <property type="molecule type" value="Genomic_DNA"/>
</dbReference>
<keyword evidence="1" id="KW-0472">Membrane</keyword>
<evidence type="ECO:0000313" key="2">
    <source>
        <dbReference type="EMBL" id="PLB40232.1"/>
    </source>
</evidence>
<accession>A0A2I2FHY7</accession>
<evidence type="ECO:0000313" key="3">
    <source>
        <dbReference type="Proteomes" id="UP000234585"/>
    </source>
</evidence>
<keyword evidence="3" id="KW-1185">Reference proteome</keyword>
<proteinExistence type="predicted"/>
<dbReference type="RefSeq" id="XP_024674244.1">
    <property type="nucleotide sequence ID" value="XM_024820251.1"/>
</dbReference>
<reference evidence="2 3" key="1">
    <citation type="submission" date="2017-12" db="EMBL/GenBank/DDBJ databases">
        <authorList>
            <consortium name="DOE Joint Genome Institute"/>
            <person name="Haridas S."/>
            <person name="Kjaerbolling I."/>
            <person name="Vesth T.C."/>
            <person name="Frisvad J.C."/>
            <person name="Nybo J.L."/>
            <person name="Theobald S."/>
            <person name="Kuo A."/>
            <person name="Bowyer P."/>
            <person name="Matsuda Y."/>
            <person name="Mondo S."/>
            <person name="Lyhne E.K."/>
            <person name="Kogle M.E."/>
            <person name="Clum A."/>
            <person name="Lipzen A."/>
            <person name="Salamov A."/>
            <person name="Ngan C.Y."/>
            <person name="Daum C."/>
            <person name="Chiniquy J."/>
            <person name="Barry K."/>
            <person name="LaButti K."/>
            <person name="Simmons B.A."/>
            <person name="Magnuson J.K."/>
            <person name="Mortensen U.H."/>
            <person name="Larsen T.O."/>
            <person name="Grigoriev I.V."/>
            <person name="Baker S.E."/>
            <person name="Andersen M.R."/>
            <person name="Nordberg H.P."/>
            <person name="Cantor M.N."/>
            <person name="Hua S.X."/>
        </authorList>
    </citation>
    <scope>NUCLEOTIDE SEQUENCE [LARGE SCALE GENOMIC DNA]</scope>
    <source>
        <strain evidence="2 3">CBS 102.13</strain>
    </source>
</reference>
<keyword evidence="1" id="KW-0812">Transmembrane</keyword>
<feature type="transmembrane region" description="Helical" evidence="1">
    <location>
        <begin position="89"/>
        <end position="109"/>
    </location>
</feature>
<dbReference type="Proteomes" id="UP000234585">
    <property type="component" value="Unassembled WGS sequence"/>
</dbReference>
<gene>
    <name evidence="2" type="ORF">BDW47DRAFT_93387</name>
</gene>
<dbReference type="OrthoDB" id="5376138at2759"/>
<name>A0A2I2FHY7_ASPCN</name>
<sequence length="118" mass="13861">MKFRYPNSPSSFRIRRAESAWCSVLGRQLSSGMCFCFFAFSLWRLECEAGGMDWRDGLRSSSHLRWPGQRGPVAGIWTRPLFQFKLYTFLLYFVSFSLWCLCGVVWFYIPCRSETLLV</sequence>
<organism evidence="2 3">
    <name type="scientific">Aspergillus candidus</name>
    <dbReference type="NCBI Taxonomy" id="41067"/>
    <lineage>
        <taxon>Eukaryota</taxon>
        <taxon>Fungi</taxon>
        <taxon>Dikarya</taxon>
        <taxon>Ascomycota</taxon>
        <taxon>Pezizomycotina</taxon>
        <taxon>Eurotiomycetes</taxon>
        <taxon>Eurotiomycetidae</taxon>
        <taxon>Eurotiales</taxon>
        <taxon>Aspergillaceae</taxon>
        <taxon>Aspergillus</taxon>
        <taxon>Aspergillus subgen. Circumdati</taxon>
    </lineage>
</organism>
<evidence type="ECO:0000256" key="1">
    <source>
        <dbReference type="SAM" id="Phobius"/>
    </source>
</evidence>
<protein>
    <submittedName>
        <fullName evidence="2">Uncharacterized protein</fullName>
    </submittedName>
</protein>
<keyword evidence="1" id="KW-1133">Transmembrane helix</keyword>